<feature type="transmembrane region" description="Helical" evidence="1">
    <location>
        <begin position="386"/>
        <end position="406"/>
    </location>
</feature>
<dbReference type="Proteomes" id="UP000219440">
    <property type="component" value="Unassembled WGS sequence"/>
</dbReference>
<feature type="transmembrane region" description="Helical" evidence="1">
    <location>
        <begin position="251"/>
        <end position="278"/>
    </location>
</feature>
<organism evidence="2 3">
    <name type="scientific">Salinibacterium xinjiangense</name>
    <dbReference type="NCBI Taxonomy" id="386302"/>
    <lineage>
        <taxon>Bacteria</taxon>
        <taxon>Bacillati</taxon>
        <taxon>Actinomycetota</taxon>
        <taxon>Actinomycetes</taxon>
        <taxon>Micrococcales</taxon>
        <taxon>Microbacteriaceae</taxon>
        <taxon>Salinibacterium</taxon>
    </lineage>
</organism>
<evidence type="ECO:0000256" key="1">
    <source>
        <dbReference type="SAM" id="Phobius"/>
    </source>
</evidence>
<feature type="transmembrane region" description="Helical" evidence="1">
    <location>
        <begin position="218"/>
        <end position="239"/>
    </location>
</feature>
<feature type="transmembrane region" description="Helical" evidence="1">
    <location>
        <begin position="116"/>
        <end position="138"/>
    </location>
</feature>
<feature type="transmembrane region" description="Helical" evidence="1">
    <location>
        <begin position="12"/>
        <end position="32"/>
    </location>
</feature>
<reference evidence="2 3" key="1">
    <citation type="submission" date="2017-09" db="EMBL/GenBank/DDBJ databases">
        <authorList>
            <person name="Ehlers B."/>
            <person name="Leendertz F.H."/>
        </authorList>
    </citation>
    <scope>NUCLEOTIDE SEQUENCE [LARGE SCALE GENOMIC DNA]</scope>
    <source>
        <strain evidence="2 3">CGMCC 1.05381</strain>
    </source>
</reference>
<sequence length="416" mass="42386">MLSSTEPENSGPGGFRLIAGATATAGICAYAIQAIAARGLADSYAVFAVFWSALFLVIGALAGVQQEVTRATMPRRATSAPGRANIVIFAAGVSVAVVVLLLLTGVAWGNAVFGELGYVLVVPLAVGAGLSVLLASVTGTMYGLRSWRPLALAIVLDVALRLLFVAIGLALGLRVTGIAWLTVIPIGLVVVVVLGITKGSVLTGGELDVGYGAAIANVLRTVVASGATAILVSGFPLLLGVTSPTVQGRMLSAVVFALTLTRAPLVVSTIAFQSYLIVHFRDAKRHIARSLLLIMGGVAGVGIVGSLIAWWVGADLIVWIAGDLFRVDPGFVGLMVASSIPTAWLALSGTAVLARGGHNFYSAGWLVAACVAVALLLLPADIETRALISLSVAPLVGLAVHCVALVRAGRGAETGE</sequence>
<keyword evidence="3" id="KW-1185">Reference proteome</keyword>
<feature type="transmembrane region" description="Helical" evidence="1">
    <location>
        <begin position="85"/>
        <end position="110"/>
    </location>
</feature>
<keyword evidence="1" id="KW-1133">Transmembrane helix</keyword>
<feature type="transmembrane region" description="Helical" evidence="1">
    <location>
        <begin position="290"/>
        <end position="311"/>
    </location>
</feature>
<feature type="transmembrane region" description="Helical" evidence="1">
    <location>
        <begin position="177"/>
        <end position="197"/>
    </location>
</feature>
<evidence type="ECO:0000313" key="3">
    <source>
        <dbReference type="Proteomes" id="UP000219440"/>
    </source>
</evidence>
<dbReference type="OrthoDB" id="4771963at2"/>
<protein>
    <recommendedName>
        <fullName evidence="4">Membrane protein involved in the export of O-antigen and teichoic acid</fullName>
    </recommendedName>
</protein>
<dbReference type="AlphaFoldDB" id="A0A2C8Y6S1"/>
<proteinExistence type="predicted"/>
<feature type="transmembrane region" description="Helical" evidence="1">
    <location>
        <begin position="44"/>
        <end position="64"/>
    </location>
</feature>
<accession>A0A2C8Y6S1</accession>
<feature type="transmembrane region" description="Helical" evidence="1">
    <location>
        <begin position="331"/>
        <end position="353"/>
    </location>
</feature>
<feature type="transmembrane region" description="Helical" evidence="1">
    <location>
        <begin position="150"/>
        <end position="171"/>
    </location>
</feature>
<evidence type="ECO:0008006" key="4">
    <source>
        <dbReference type="Google" id="ProtNLM"/>
    </source>
</evidence>
<gene>
    <name evidence="2" type="ORF">SAMN06296378_0102</name>
</gene>
<dbReference type="EMBL" id="OCST01000001">
    <property type="protein sequence ID" value="SOE45825.1"/>
    <property type="molecule type" value="Genomic_DNA"/>
</dbReference>
<keyword evidence="1" id="KW-0472">Membrane</keyword>
<keyword evidence="1" id="KW-0812">Transmembrane</keyword>
<evidence type="ECO:0000313" key="2">
    <source>
        <dbReference type="EMBL" id="SOE45825.1"/>
    </source>
</evidence>
<feature type="transmembrane region" description="Helical" evidence="1">
    <location>
        <begin position="360"/>
        <end position="380"/>
    </location>
</feature>
<name>A0A2C8Y6S1_9MICO</name>